<accession>A0ABQ8J0G4</accession>
<dbReference type="EMBL" id="NJHN03000095">
    <property type="protein sequence ID" value="KAH9416038.1"/>
    <property type="molecule type" value="Genomic_DNA"/>
</dbReference>
<reference evidence="1 2" key="2">
    <citation type="journal article" date="2022" name="Mol. Biol. Evol.">
        <title>Comparative Genomics Reveals Insights into the Divergent Evolution of Astigmatic Mites and Household Pest Adaptations.</title>
        <authorList>
            <person name="Xiong Q."/>
            <person name="Wan A.T."/>
            <person name="Liu X."/>
            <person name="Fung C.S."/>
            <person name="Xiao X."/>
            <person name="Malainual N."/>
            <person name="Hou J."/>
            <person name="Wang L."/>
            <person name="Wang M."/>
            <person name="Yang K.Y."/>
            <person name="Cui Y."/>
            <person name="Leung E.L."/>
            <person name="Nong W."/>
            <person name="Shin S.K."/>
            <person name="Au S.W."/>
            <person name="Jeong K.Y."/>
            <person name="Chew F.T."/>
            <person name="Hui J.H."/>
            <person name="Leung T.F."/>
            <person name="Tungtrongchitr A."/>
            <person name="Zhong N."/>
            <person name="Liu Z."/>
            <person name="Tsui S.K."/>
        </authorList>
    </citation>
    <scope>NUCLEOTIDE SEQUENCE [LARGE SCALE GENOMIC DNA]</scope>
    <source>
        <strain evidence="1">Derp</strain>
    </source>
</reference>
<evidence type="ECO:0000313" key="1">
    <source>
        <dbReference type="EMBL" id="KAH9416038.1"/>
    </source>
</evidence>
<sequence length="69" mass="8246">MILSSQFIVAKNPGVRKVNTYFGIDFNVKNSPCMKKTKQTYDDDDVWNNNNQKNKFKIEQQIYYFIFIN</sequence>
<proteinExistence type="predicted"/>
<organism evidence="1 2">
    <name type="scientific">Dermatophagoides pteronyssinus</name>
    <name type="common">European house dust mite</name>
    <dbReference type="NCBI Taxonomy" id="6956"/>
    <lineage>
        <taxon>Eukaryota</taxon>
        <taxon>Metazoa</taxon>
        <taxon>Ecdysozoa</taxon>
        <taxon>Arthropoda</taxon>
        <taxon>Chelicerata</taxon>
        <taxon>Arachnida</taxon>
        <taxon>Acari</taxon>
        <taxon>Acariformes</taxon>
        <taxon>Sarcoptiformes</taxon>
        <taxon>Astigmata</taxon>
        <taxon>Psoroptidia</taxon>
        <taxon>Analgoidea</taxon>
        <taxon>Pyroglyphidae</taxon>
        <taxon>Dermatophagoidinae</taxon>
        <taxon>Dermatophagoides</taxon>
    </lineage>
</organism>
<keyword evidence="2" id="KW-1185">Reference proteome</keyword>
<evidence type="ECO:0000313" key="2">
    <source>
        <dbReference type="Proteomes" id="UP000887458"/>
    </source>
</evidence>
<dbReference type="Proteomes" id="UP000887458">
    <property type="component" value="Unassembled WGS sequence"/>
</dbReference>
<gene>
    <name evidence="1" type="ORF">DERP_000534</name>
</gene>
<comment type="caution">
    <text evidence="1">The sequence shown here is derived from an EMBL/GenBank/DDBJ whole genome shotgun (WGS) entry which is preliminary data.</text>
</comment>
<name>A0ABQ8J0G4_DERPT</name>
<reference evidence="1 2" key="1">
    <citation type="journal article" date="2018" name="J. Allergy Clin. Immunol.">
        <title>High-quality assembly of Dermatophagoides pteronyssinus genome and transcriptome reveals a wide range of novel allergens.</title>
        <authorList>
            <person name="Liu X.Y."/>
            <person name="Yang K.Y."/>
            <person name="Wang M.Q."/>
            <person name="Kwok J.S."/>
            <person name="Zeng X."/>
            <person name="Yang Z."/>
            <person name="Xiao X.J."/>
            <person name="Lau C.P."/>
            <person name="Li Y."/>
            <person name="Huang Z.M."/>
            <person name="Ba J.G."/>
            <person name="Yim A.K."/>
            <person name="Ouyang C.Y."/>
            <person name="Ngai S.M."/>
            <person name="Chan T.F."/>
            <person name="Leung E.L."/>
            <person name="Liu L."/>
            <person name="Liu Z.G."/>
            <person name="Tsui S.K."/>
        </authorList>
    </citation>
    <scope>NUCLEOTIDE SEQUENCE [LARGE SCALE GENOMIC DNA]</scope>
    <source>
        <strain evidence="1">Derp</strain>
    </source>
</reference>
<protein>
    <submittedName>
        <fullName evidence="1">Uncharacterized protein</fullName>
    </submittedName>
</protein>